<gene>
    <name evidence="5" type="ORF">SAMN04489745_3038</name>
</gene>
<dbReference type="PANTHER" id="PTHR33392">
    <property type="entry name" value="POLYISOPRENYL-TEICHOIC ACID--PEPTIDOGLYCAN TEICHOIC ACID TRANSFERASE TAGU"/>
    <property type="match status" value="1"/>
</dbReference>
<evidence type="ECO:0000256" key="3">
    <source>
        <dbReference type="SAM" id="Phobius"/>
    </source>
</evidence>
<feature type="transmembrane region" description="Helical" evidence="3">
    <location>
        <begin position="28"/>
        <end position="52"/>
    </location>
</feature>
<dbReference type="Gene3D" id="3.40.630.190">
    <property type="entry name" value="LCP protein"/>
    <property type="match status" value="1"/>
</dbReference>
<feature type="compositionally biased region" description="Polar residues" evidence="2">
    <location>
        <begin position="1"/>
        <end position="19"/>
    </location>
</feature>
<dbReference type="NCBIfam" id="TIGR00350">
    <property type="entry name" value="lytR_cpsA_psr"/>
    <property type="match status" value="1"/>
</dbReference>
<evidence type="ECO:0000313" key="5">
    <source>
        <dbReference type="EMBL" id="SEC50459.1"/>
    </source>
</evidence>
<feature type="region of interest" description="Disordered" evidence="2">
    <location>
        <begin position="1"/>
        <end position="22"/>
    </location>
</feature>
<dbReference type="RefSeq" id="WP_066214300.1">
    <property type="nucleotide sequence ID" value="NZ_FNSN01000003.1"/>
</dbReference>
<dbReference type="STRING" id="156980.SAMN04489745_3038"/>
<protein>
    <submittedName>
        <fullName evidence="5">Cell envelope-related function transcriptional attenuator common domain-containing protein</fullName>
    </submittedName>
</protein>
<dbReference type="AlphaFoldDB" id="A0A1H4T2G4"/>
<proteinExistence type="inferred from homology"/>
<dbReference type="EMBL" id="FNSN01000003">
    <property type="protein sequence ID" value="SEC50459.1"/>
    <property type="molecule type" value="Genomic_DNA"/>
</dbReference>
<keyword evidence="3" id="KW-0812">Transmembrane</keyword>
<reference evidence="5 6" key="1">
    <citation type="submission" date="2016-10" db="EMBL/GenBank/DDBJ databases">
        <authorList>
            <person name="de Groot N.N."/>
        </authorList>
    </citation>
    <scope>NUCLEOTIDE SEQUENCE [LARGE SCALE GENOMIC DNA]</scope>
    <source>
        <strain evidence="5 6">DSM 10495</strain>
    </source>
</reference>
<evidence type="ECO:0000256" key="1">
    <source>
        <dbReference type="ARBA" id="ARBA00006068"/>
    </source>
</evidence>
<dbReference type="Proteomes" id="UP000182652">
    <property type="component" value="Unassembled WGS sequence"/>
</dbReference>
<feature type="domain" description="Cell envelope-related transcriptional attenuator" evidence="4">
    <location>
        <begin position="113"/>
        <end position="260"/>
    </location>
</feature>
<dbReference type="Pfam" id="PF03816">
    <property type="entry name" value="LytR_cpsA_psr"/>
    <property type="match status" value="1"/>
</dbReference>
<dbReference type="InterPro" id="IPR004474">
    <property type="entry name" value="LytR_CpsA_psr"/>
</dbReference>
<keyword evidence="3" id="KW-0472">Membrane</keyword>
<evidence type="ECO:0000313" key="6">
    <source>
        <dbReference type="Proteomes" id="UP000182652"/>
    </source>
</evidence>
<evidence type="ECO:0000256" key="2">
    <source>
        <dbReference type="SAM" id="MobiDB-lite"/>
    </source>
</evidence>
<dbReference type="PANTHER" id="PTHR33392:SF6">
    <property type="entry name" value="POLYISOPRENYL-TEICHOIC ACID--PEPTIDOGLYCAN TEICHOIC ACID TRANSFERASE TAGU"/>
    <property type="match status" value="1"/>
</dbReference>
<comment type="similarity">
    <text evidence="1">Belongs to the LytR/CpsA/Psr (LCP) family.</text>
</comment>
<name>A0A1H4T2G4_9MICC</name>
<keyword evidence="3" id="KW-1133">Transmembrane helix</keyword>
<organism evidence="5 6">
    <name type="scientific">Arthrobacter woluwensis</name>
    <dbReference type="NCBI Taxonomy" id="156980"/>
    <lineage>
        <taxon>Bacteria</taxon>
        <taxon>Bacillati</taxon>
        <taxon>Actinomycetota</taxon>
        <taxon>Actinomycetes</taxon>
        <taxon>Micrococcales</taxon>
        <taxon>Micrococcaceae</taxon>
        <taxon>Arthrobacter</taxon>
    </lineage>
</organism>
<accession>A0A1H4T2G4</accession>
<sequence length="360" mass="38472">MSPTDLPPESSTDQTTDSTAPRKRKKRVALWTLVSFATIVVLAGVAAFIYVASLMNTFDSKTAKLPSAFPAESQRPAVTKVGDKAAVNILLVGSDSRGATKDTAESGKASDQRADSLMLFHVPADRKNAYLVSIMRDTWIPIAGHGEAKINAALAFGGVPLLVQTVEGLLKQRIDHVAFIDFEGFKGLTDAIGGVDVDVPVAFTSSGFGKEGFHYPKGTMHMDGTTALAFVRERYAFNDGDYQRVRDQRVFLRALMSKIAKPEVLANPGTLSSVVNEISPFITVDSAFTGQKAGELAVELKDIRPSNTVMFTLPTLGTGWSPDGQSIVNLDSAKADSLADAMKAGKMPDFIAANNLKNGN</sequence>
<keyword evidence="6" id="KW-1185">Reference proteome</keyword>
<evidence type="ECO:0000259" key="4">
    <source>
        <dbReference type="Pfam" id="PF03816"/>
    </source>
</evidence>
<dbReference type="InterPro" id="IPR050922">
    <property type="entry name" value="LytR/CpsA/Psr_CW_biosynth"/>
</dbReference>